<evidence type="ECO:0000313" key="2">
    <source>
        <dbReference type="Proteomes" id="UP000578449"/>
    </source>
</evidence>
<organism evidence="1 2">
    <name type="scientific">Thermocatellispora tengchongensis</name>
    <dbReference type="NCBI Taxonomy" id="1073253"/>
    <lineage>
        <taxon>Bacteria</taxon>
        <taxon>Bacillati</taxon>
        <taxon>Actinomycetota</taxon>
        <taxon>Actinomycetes</taxon>
        <taxon>Streptosporangiales</taxon>
        <taxon>Streptosporangiaceae</taxon>
        <taxon>Thermocatellispora</taxon>
    </lineage>
</organism>
<dbReference type="Proteomes" id="UP000578449">
    <property type="component" value="Unassembled WGS sequence"/>
</dbReference>
<sequence>MTDDRTAIITGLRALADFLDAHPDPAPAT</sequence>
<comment type="caution">
    <text evidence="1">The sequence shown here is derived from an EMBL/GenBank/DDBJ whole genome shotgun (WGS) entry which is preliminary data.</text>
</comment>
<dbReference type="AlphaFoldDB" id="A0A840P0N4"/>
<keyword evidence="2" id="KW-1185">Reference proteome</keyword>
<reference evidence="1 2" key="1">
    <citation type="submission" date="2020-08" db="EMBL/GenBank/DDBJ databases">
        <title>Genomic Encyclopedia of Type Strains, Phase IV (KMG-IV): sequencing the most valuable type-strain genomes for metagenomic binning, comparative biology and taxonomic classification.</title>
        <authorList>
            <person name="Goeker M."/>
        </authorList>
    </citation>
    <scope>NUCLEOTIDE SEQUENCE [LARGE SCALE GENOMIC DNA]</scope>
    <source>
        <strain evidence="1 2">DSM 45615</strain>
    </source>
</reference>
<protein>
    <submittedName>
        <fullName evidence="1">Uncharacterized protein</fullName>
    </submittedName>
</protein>
<dbReference type="EMBL" id="JACHGN010000001">
    <property type="protein sequence ID" value="MBB5130827.1"/>
    <property type="molecule type" value="Genomic_DNA"/>
</dbReference>
<evidence type="ECO:0000313" key="1">
    <source>
        <dbReference type="EMBL" id="MBB5130827.1"/>
    </source>
</evidence>
<accession>A0A840P0N4</accession>
<gene>
    <name evidence="1" type="ORF">HNP84_000515</name>
</gene>
<name>A0A840P0N4_9ACTN</name>
<proteinExistence type="predicted"/>